<evidence type="ECO:0000313" key="3">
    <source>
        <dbReference type="Proteomes" id="UP000683139"/>
    </source>
</evidence>
<protein>
    <submittedName>
        <fullName evidence="2">Uncharacterized protein</fullName>
    </submittedName>
</protein>
<comment type="caution">
    <text evidence="2">The sequence shown here is derived from an EMBL/GenBank/DDBJ whole genome shotgun (WGS) entry which is preliminary data.</text>
</comment>
<dbReference type="EMBL" id="BOSE01000002">
    <property type="protein sequence ID" value="GIP16100.1"/>
    <property type="molecule type" value="Genomic_DNA"/>
</dbReference>
<evidence type="ECO:0000256" key="1">
    <source>
        <dbReference type="SAM" id="SignalP"/>
    </source>
</evidence>
<accession>A0A920CX99</accession>
<dbReference type="RefSeq" id="WP_213514335.1">
    <property type="nucleotide sequence ID" value="NZ_BOSE01000002.1"/>
</dbReference>
<dbReference type="Proteomes" id="UP000683139">
    <property type="component" value="Unassembled WGS sequence"/>
</dbReference>
<proteinExistence type="predicted"/>
<name>A0A920CX99_9BACL</name>
<feature type="chain" id="PRO_5037726106" evidence="1">
    <location>
        <begin position="32"/>
        <end position="660"/>
    </location>
</feature>
<evidence type="ECO:0000313" key="2">
    <source>
        <dbReference type="EMBL" id="GIP16100.1"/>
    </source>
</evidence>
<feature type="signal peptide" evidence="1">
    <location>
        <begin position="1"/>
        <end position="31"/>
    </location>
</feature>
<sequence>MSKQYSWTVKWLSVLLSAVVLLSFSPTTATASVGLTNANQYKAFHDTYNESDPDQKFRDALSLKFYNVELDIMVDTNHTTYSGSQYPDYLQGKVRLYVKHDAAAWPNTRDLYKYFEDVAAQIDSNDGSVHGDGKSIIINLDMKTANSPNYAAVSSSLQALFEHYGQQMSYGYIGDSDSFNEGAITVVLSGAEEMKTAYFNYVSGSTGKLLAFKDEVYSITDSRYGNVADYFPQEADIYHRFYAVHWKHIESGFDLLMPGNWSQEEEQRLQDMITLATQKGYTLRFYSLNGNEGAWHYKFPNGDGEAAQRWTQFAYVNHKLGTQHFVSTDSYFAMTDIYDRFVVPLRDYNHRVEKQGGSQNGVDASVSITDDKRIVEVHKAEGPFNHNLWYSVGSIQDNGYIQWTTNERINPGGSNKNGVQPNSDVANINGQYVVVQVNKTDGTGSGLWANIGRLESNSTITWMTNERISFNGQHTEGTWPHIAIDGDNILLVYLNGGALHYQTGRINATNYTIEWSSKGTVNNQSGERPDVALQDGKIIVVYRSNSKLSYTTGTLNANGQVAWHTSGNMQGQDGKDPTVAFVGSNKVIELHTSENTGLIWYNIGELQWPNIAWENNYVWDSGTSSTPSVDYNAAHNILIDIHKAAANDALWYNSGKINLQ</sequence>
<organism evidence="2 3">
    <name type="scientific">Paenibacillus montaniterrae</name>
    <dbReference type="NCBI Taxonomy" id="429341"/>
    <lineage>
        <taxon>Bacteria</taxon>
        <taxon>Bacillati</taxon>
        <taxon>Bacillota</taxon>
        <taxon>Bacilli</taxon>
        <taxon>Bacillales</taxon>
        <taxon>Paenibacillaceae</taxon>
        <taxon>Paenibacillus</taxon>
    </lineage>
</organism>
<keyword evidence="3" id="KW-1185">Reference proteome</keyword>
<gene>
    <name evidence="2" type="ORF">J40TS1_17420</name>
</gene>
<dbReference type="AlphaFoldDB" id="A0A920CX99"/>
<reference evidence="2" key="1">
    <citation type="submission" date="2021-03" db="EMBL/GenBank/DDBJ databases">
        <title>Antimicrobial resistance genes in bacteria isolated from Japanese honey, and their potential for conferring macrolide and lincosamide resistance in the American foulbrood pathogen Paenibacillus larvae.</title>
        <authorList>
            <person name="Okamoto M."/>
            <person name="Kumagai M."/>
            <person name="Kanamori H."/>
            <person name="Takamatsu D."/>
        </authorList>
    </citation>
    <scope>NUCLEOTIDE SEQUENCE</scope>
    <source>
        <strain evidence="2">J40TS1</strain>
    </source>
</reference>
<keyword evidence="1" id="KW-0732">Signal</keyword>